<dbReference type="InterPro" id="IPR036291">
    <property type="entry name" value="NAD(P)-bd_dom_sf"/>
</dbReference>
<reference evidence="3" key="1">
    <citation type="submission" date="2023-06" db="EMBL/GenBank/DDBJ databases">
        <title>Genome-scale phylogeny and comparative genomics of the fungal order Sordariales.</title>
        <authorList>
            <consortium name="Lawrence Berkeley National Laboratory"/>
            <person name="Hensen N."/>
            <person name="Bonometti L."/>
            <person name="Westerberg I."/>
            <person name="Brannstrom I.O."/>
            <person name="Guillou S."/>
            <person name="Cros-Aarteil S."/>
            <person name="Calhoun S."/>
            <person name="Haridas S."/>
            <person name="Kuo A."/>
            <person name="Mondo S."/>
            <person name="Pangilinan J."/>
            <person name="Riley R."/>
            <person name="LaButti K."/>
            <person name="Andreopoulos B."/>
            <person name="Lipzen A."/>
            <person name="Chen C."/>
            <person name="Yanf M."/>
            <person name="Daum C."/>
            <person name="Ng V."/>
            <person name="Clum A."/>
            <person name="Steindorff A."/>
            <person name="Ohm R."/>
            <person name="Martin F."/>
            <person name="Silar P."/>
            <person name="Natvig D."/>
            <person name="Lalanne C."/>
            <person name="Gautier V."/>
            <person name="Ament-velasquez S.L."/>
            <person name="Kruys A."/>
            <person name="Hutchinson M.I."/>
            <person name="Powell A.J."/>
            <person name="Barry K."/>
            <person name="Miller A.N."/>
            <person name="Grigoriev I.V."/>
            <person name="Debuchy R."/>
            <person name="Gladieux P."/>
            <person name="Thoren M.H."/>
            <person name="Johannesson H."/>
        </authorList>
    </citation>
    <scope>NUCLEOTIDE SEQUENCE</scope>
    <source>
        <strain evidence="3">SMH2392-1A</strain>
    </source>
</reference>
<dbReference type="SUPFAM" id="SSF51735">
    <property type="entry name" value="NAD(P)-binding Rossmann-fold domains"/>
    <property type="match status" value="1"/>
</dbReference>
<name>A0AA40DSM1_9PEZI</name>
<dbReference type="Pfam" id="PF00106">
    <property type="entry name" value="adh_short"/>
    <property type="match status" value="1"/>
</dbReference>
<dbReference type="EMBL" id="JAUIRO010000005">
    <property type="protein sequence ID" value="KAK0714005.1"/>
    <property type="molecule type" value="Genomic_DNA"/>
</dbReference>
<sequence>MSTSTTSAKGSILVTGANGGLGSAIAAGLAESQAWGAGYHGLYGVRNAATATALHRSLSRAASLSHQHDVIDLDLSRLDSVRQAAADINRRVAEGSLPRLRALILNAAYMEGAEQCFTPDGFDMSWQVNYLAHFVLTLLLLQSMDKEHGRVIVIGSYGHNPLDKRNAGFSWYAGDEWKSLYHNTESLARGTWSSSKDYPTADAGIRRYGAGKLCLIMMMHELQSRLADDPALSNICALAVDPGGMGSSLFRRSNFLLRVIAPPLLPLAATVMSLFAENPQLRLTQRSAGDVLRAVFDTQVLGEYPRGVYLDGRASASTSEESQDMEKRTSLWSDSVRLTNISDSDTALARWQ</sequence>
<dbReference type="RefSeq" id="XP_060295327.1">
    <property type="nucleotide sequence ID" value="XM_060444119.1"/>
</dbReference>
<evidence type="ECO:0000313" key="4">
    <source>
        <dbReference type="Proteomes" id="UP001172101"/>
    </source>
</evidence>
<evidence type="ECO:0000256" key="2">
    <source>
        <dbReference type="ARBA" id="ARBA00023002"/>
    </source>
</evidence>
<dbReference type="InterPro" id="IPR002347">
    <property type="entry name" value="SDR_fam"/>
</dbReference>
<keyword evidence="2" id="KW-0560">Oxidoreductase</keyword>
<organism evidence="3 4">
    <name type="scientific">Lasiosphaeria miniovina</name>
    <dbReference type="NCBI Taxonomy" id="1954250"/>
    <lineage>
        <taxon>Eukaryota</taxon>
        <taxon>Fungi</taxon>
        <taxon>Dikarya</taxon>
        <taxon>Ascomycota</taxon>
        <taxon>Pezizomycotina</taxon>
        <taxon>Sordariomycetes</taxon>
        <taxon>Sordariomycetidae</taxon>
        <taxon>Sordariales</taxon>
        <taxon>Lasiosphaeriaceae</taxon>
        <taxon>Lasiosphaeria</taxon>
    </lineage>
</organism>
<comment type="caution">
    <text evidence="3">The sequence shown here is derived from an EMBL/GenBank/DDBJ whole genome shotgun (WGS) entry which is preliminary data.</text>
</comment>
<accession>A0AA40DSM1</accession>
<protein>
    <recommendedName>
        <fullName evidence="5">Short-chain dehydrogenase</fullName>
    </recommendedName>
</protein>
<dbReference type="PANTHER" id="PTHR24320">
    <property type="entry name" value="RETINOL DEHYDROGENASE"/>
    <property type="match status" value="1"/>
</dbReference>
<proteinExistence type="inferred from homology"/>
<dbReference type="PRINTS" id="PR00081">
    <property type="entry name" value="GDHRDH"/>
</dbReference>
<gene>
    <name evidence="3" type="ORF">B0T26DRAFT_742465</name>
</gene>
<dbReference type="GO" id="GO:0016491">
    <property type="term" value="F:oxidoreductase activity"/>
    <property type="evidence" value="ECO:0007669"/>
    <property type="project" value="UniProtKB-KW"/>
</dbReference>
<evidence type="ECO:0000313" key="3">
    <source>
        <dbReference type="EMBL" id="KAK0714005.1"/>
    </source>
</evidence>
<dbReference type="AlphaFoldDB" id="A0AA40DSM1"/>
<dbReference type="Proteomes" id="UP001172101">
    <property type="component" value="Unassembled WGS sequence"/>
</dbReference>
<comment type="similarity">
    <text evidence="1">Belongs to the short-chain dehydrogenases/reductases (SDR) family.</text>
</comment>
<dbReference type="PANTHER" id="PTHR24320:SF152">
    <property type="entry name" value="SHORT-CHAIN DEHYDROGENASE_REDUCTASE FAMILY PROTEIN"/>
    <property type="match status" value="1"/>
</dbReference>
<dbReference type="Gene3D" id="3.40.50.720">
    <property type="entry name" value="NAD(P)-binding Rossmann-like Domain"/>
    <property type="match status" value="1"/>
</dbReference>
<keyword evidence="4" id="KW-1185">Reference proteome</keyword>
<dbReference type="GeneID" id="85327389"/>
<evidence type="ECO:0008006" key="5">
    <source>
        <dbReference type="Google" id="ProtNLM"/>
    </source>
</evidence>
<evidence type="ECO:0000256" key="1">
    <source>
        <dbReference type="ARBA" id="ARBA00006484"/>
    </source>
</evidence>